<evidence type="ECO:0000256" key="3">
    <source>
        <dbReference type="ARBA" id="ARBA00022741"/>
    </source>
</evidence>
<dbReference type="GO" id="GO:0008986">
    <property type="term" value="F:pyruvate, water dikinase activity"/>
    <property type="evidence" value="ECO:0007669"/>
    <property type="project" value="InterPro"/>
</dbReference>
<evidence type="ECO:0000256" key="4">
    <source>
        <dbReference type="ARBA" id="ARBA00022840"/>
    </source>
</evidence>
<comment type="caution">
    <text evidence="5">The sequence shown here is derived from an EMBL/GenBank/DDBJ whole genome shotgun (WGS) entry which is preliminary data.</text>
</comment>
<dbReference type="PANTHER" id="PTHR43030:SF1">
    <property type="entry name" value="PHOSPHOENOLPYRUVATE SYNTHASE"/>
    <property type="match status" value="1"/>
</dbReference>
<keyword evidence="2" id="KW-0479">Metal-binding</keyword>
<keyword evidence="4" id="KW-0067">ATP-binding</keyword>
<reference evidence="5" key="1">
    <citation type="submission" date="2020-08" db="EMBL/GenBank/DDBJ databases">
        <title>Genome Sequencing and Pan-Genome Analysis of Migratory bird Vibrio Strains, Inner Mongolia.</title>
        <authorList>
            <person name="Zheng L."/>
        </authorList>
    </citation>
    <scope>NUCLEOTIDE SEQUENCE</scope>
    <source>
        <strain evidence="5">M13F</strain>
    </source>
</reference>
<evidence type="ECO:0000256" key="1">
    <source>
        <dbReference type="ARBA" id="ARBA00007837"/>
    </source>
</evidence>
<name>A0A9X0R628_VIBME</name>
<dbReference type="InterPro" id="IPR040442">
    <property type="entry name" value="Pyrv_kinase-like_dom_sf"/>
</dbReference>
<dbReference type="InterPro" id="IPR000121">
    <property type="entry name" value="PEP_util_C"/>
</dbReference>
<dbReference type="InterPro" id="IPR015813">
    <property type="entry name" value="Pyrv/PenolPyrv_kinase-like_dom"/>
</dbReference>
<dbReference type="InterPro" id="IPR006319">
    <property type="entry name" value="PEP_synth"/>
</dbReference>
<dbReference type="RefSeq" id="WP_154168235.1">
    <property type="nucleotide sequence ID" value="NZ_CP095336.1"/>
</dbReference>
<dbReference type="PANTHER" id="PTHR43030">
    <property type="entry name" value="PHOSPHOENOLPYRUVATE SYNTHASE"/>
    <property type="match status" value="1"/>
</dbReference>
<evidence type="ECO:0000313" key="5">
    <source>
        <dbReference type="EMBL" id="MBC5850207.1"/>
    </source>
</evidence>
<proteinExistence type="inferred from homology"/>
<dbReference type="EMBL" id="JACRUP010000001">
    <property type="protein sequence ID" value="MBC5850207.1"/>
    <property type="molecule type" value="Genomic_DNA"/>
</dbReference>
<dbReference type="GO" id="GO:0046872">
    <property type="term" value="F:metal ion binding"/>
    <property type="evidence" value="ECO:0007669"/>
    <property type="project" value="UniProtKB-KW"/>
</dbReference>
<dbReference type="Gene3D" id="3.20.20.60">
    <property type="entry name" value="Phosphoenolpyruvate-binding domains"/>
    <property type="match status" value="1"/>
</dbReference>
<organism evidence="5 6">
    <name type="scientific">Vibrio metschnikovii</name>
    <dbReference type="NCBI Taxonomy" id="28172"/>
    <lineage>
        <taxon>Bacteria</taxon>
        <taxon>Pseudomonadati</taxon>
        <taxon>Pseudomonadota</taxon>
        <taxon>Gammaproteobacteria</taxon>
        <taxon>Vibrionales</taxon>
        <taxon>Vibrionaceae</taxon>
        <taxon>Vibrio</taxon>
    </lineage>
</organism>
<dbReference type="AlphaFoldDB" id="A0A9X0R628"/>
<accession>A0A9X0R628</accession>
<dbReference type="GO" id="GO:0005524">
    <property type="term" value="F:ATP binding"/>
    <property type="evidence" value="ECO:0007669"/>
    <property type="project" value="UniProtKB-KW"/>
</dbReference>
<dbReference type="Proteomes" id="UP000615796">
    <property type="component" value="Unassembled WGS sequence"/>
</dbReference>
<gene>
    <name evidence="5" type="ORF">H8Q88_04440</name>
</gene>
<keyword evidence="6" id="KW-1185">Reference proteome</keyword>
<dbReference type="Pfam" id="PF02896">
    <property type="entry name" value="PEP-utilizers_C"/>
    <property type="match status" value="1"/>
</dbReference>
<sequence length="296" mass="32570">MSVVSPSSINKPFEQGNTLPQWSQQTLSSTLFVVISELIADSIFYHPSLVTDLTQLSEREKSSLNALLNDQSIAEHFVDTLVERIEQAIKPHHQSVRVCLSNEDSAQSRALLGGEKVTVEPNPALGVRGVARLTDSEYADAFELECNVIKRLISKGHPIEIVVPFVRSLSDAAGIIDGLAEQGLPRGLHGLQVSFVCQVPSAALLAERLLAYFDGMLLDWDSLAQFTLATDNTVESLVERYQPTDNDAVFQLAEMAIKAVHQTSKPLSILVSEQSVSTKIQRFLSEIAQPDSVYYY</sequence>
<comment type="similarity">
    <text evidence="1">Belongs to the PEP-utilizing enzyme family.</text>
</comment>
<protein>
    <submittedName>
        <fullName evidence="5">Phosphoenolpyruvate synthase</fullName>
    </submittedName>
</protein>
<evidence type="ECO:0000256" key="2">
    <source>
        <dbReference type="ARBA" id="ARBA00022723"/>
    </source>
</evidence>
<dbReference type="SUPFAM" id="SSF51621">
    <property type="entry name" value="Phosphoenolpyruvate/pyruvate domain"/>
    <property type="match status" value="1"/>
</dbReference>
<keyword evidence="3" id="KW-0547">Nucleotide-binding</keyword>
<evidence type="ECO:0000313" key="6">
    <source>
        <dbReference type="Proteomes" id="UP000615796"/>
    </source>
</evidence>